<name>A0ACC3CHF2_PYRYE</name>
<reference evidence="1" key="1">
    <citation type="submission" date="2019-11" db="EMBL/GenBank/DDBJ databases">
        <title>Nori genome reveals adaptations in red seaweeds to the harsh intertidal environment.</title>
        <authorList>
            <person name="Wang D."/>
            <person name="Mao Y."/>
        </authorList>
    </citation>
    <scope>NUCLEOTIDE SEQUENCE</scope>
    <source>
        <tissue evidence="1">Gametophyte</tissue>
    </source>
</reference>
<sequence>MSRRAGPIPPPLTADSTYLLICDVQERFRGVIPSFPAVVHAATTLYDFAGLLDIPTLLTEQYPKALGHTVAELAPIPSARATVVEKTRFSMLVPATDAALAAAPARTSVLLVGLETHICVAQTAEGLLRRGYAVHLVVDGIASQRRGDREVALGRLRDAGAVVTTAEAAMYELLGDKGHPAFKAALAIVKRPRPAEALEGL</sequence>
<gene>
    <name evidence="1" type="ORF">I4F81_012085</name>
</gene>
<proteinExistence type="predicted"/>
<keyword evidence="2" id="KW-1185">Reference proteome</keyword>
<evidence type="ECO:0000313" key="1">
    <source>
        <dbReference type="EMBL" id="KAK1869612.1"/>
    </source>
</evidence>
<comment type="caution">
    <text evidence="1">The sequence shown here is derived from an EMBL/GenBank/DDBJ whole genome shotgun (WGS) entry which is preliminary data.</text>
</comment>
<dbReference type="EMBL" id="CM020620">
    <property type="protein sequence ID" value="KAK1869612.1"/>
    <property type="molecule type" value="Genomic_DNA"/>
</dbReference>
<accession>A0ACC3CHF2</accession>
<organism evidence="1 2">
    <name type="scientific">Pyropia yezoensis</name>
    <name type="common">Susabi-nori</name>
    <name type="synonym">Porphyra yezoensis</name>
    <dbReference type="NCBI Taxonomy" id="2788"/>
    <lineage>
        <taxon>Eukaryota</taxon>
        <taxon>Rhodophyta</taxon>
        <taxon>Bangiophyceae</taxon>
        <taxon>Bangiales</taxon>
        <taxon>Bangiaceae</taxon>
        <taxon>Pyropia</taxon>
    </lineage>
</organism>
<dbReference type="Proteomes" id="UP000798662">
    <property type="component" value="Chromosome 3"/>
</dbReference>
<protein>
    <submittedName>
        <fullName evidence="1">Uncharacterized protein</fullName>
    </submittedName>
</protein>
<evidence type="ECO:0000313" key="2">
    <source>
        <dbReference type="Proteomes" id="UP000798662"/>
    </source>
</evidence>